<dbReference type="PANTHER" id="PTHR31721:SF4">
    <property type="entry name" value="OS06G0710300 PROTEIN"/>
    <property type="match status" value="1"/>
</dbReference>
<proteinExistence type="predicted"/>
<evidence type="ECO:0000313" key="3">
    <source>
        <dbReference type="EMBL" id="TLK29904.1"/>
    </source>
</evidence>
<accession>A0AAJ5JZ70</accession>
<gene>
    <name evidence="3" type="ORF">FCS05_05045</name>
    <name evidence="2" type="ORF">HNQ10_001283</name>
</gene>
<evidence type="ECO:0000313" key="5">
    <source>
        <dbReference type="Proteomes" id="UP000536909"/>
    </source>
</evidence>
<dbReference type="AlphaFoldDB" id="A0AAJ5JZ70"/>
<name>A0AAJ5JZ70_9DEIO</name>
<comment type="caution">
    <text evidence="3">The sequence shown here is derived from an EMBL/GenBank/DDBJ whole genome shotgun (WGS) entry which is preliminary data.</text>
</comment>
<reference evidence="3 4" key="1">
    <citation type="submission" date="2019-04" db="EMBL/GenBank/DDBJ databases">
        <title>Deinococcus metalilatus MA1002 mutant No.5.</title>
        <authorList>
            <person name="Park W."/>
            <person name="Park C."/>
        </authorList>
    </citation>
    <scope>NUCLEOTIDE SEQUENCE [LARGE SCALE GENOMIC DNA]</scope>
    <source>
        <strain evidence="3 4">MA1002-m5</strain>
    </source>
</reference>
<keyword evidence="1" id="KW-0812">Transmembrane</keyword>
<organism evidence="3 4">
    <name type="scientific">Deinococcus metallilatus</name>
    <dbReference type="NCBI Taxonomy" id="1211322"/>
    <lineage>
        <taxon>Bacteria</taxon>
        <taxon>Thermotogati</taxon>
        <taxon>Deinococcota</taxon>
        <taxon>Deinococci</taxon>
        <taxon>Deinococcales</taxon>
        <taxon>Deinococcaceae</taxon>
        <taxon>Deinococcus</taxon>
    </lineage>
</organism>
<dbReference type="InterPro" id="IPR005134">
    <property type="entry name" value="UPF0114"/>
</dbReference>
<feature type="transmembrane region" description="Helical" evidence="1">
    <location>
        <begin position="120"/>
        <end position="139"/>
    </location>
</feature>
<dbReference type="EMBL" id="VBRC01000003">
    <property type="protein sequence ID" value="TLK29904.1"/>
    <property type="molecule type" value="Genomic_DNA"/>
</dbReference>
<dbReference type="Proteomes" id="UP000536909">
    <property type="component" value="Unassembled WGS sequence"/>
</dbReference>
<dbReference type="EMBL" id="JACHFV010000004">
    <property type="protein sequence ID" value="MBB5294469.1"/>
    <property type="molecule type" value="Genomic_DNA"/>
</dbReference>
<evidence type="ECO:0000313" key="4">
    <source>
        <dbReference type="Proteomes" id="UP000308000"/>
    </source>
</evidence>
<dbReference type="PANTHER" id="PTHR31721">
    <property type="entry name" value="OS06G0710300 PROTEIN"/>
    <property type="match status" value="1"/>
</dbReference>
<dbReference type="PIRSF" id="PIRSF026509">
    <property type="entry name" value="UCP026509"/>
    <property type="match status" value="1"/>
</dbReference>
<sequence>MSRSRPPATPAASRTVARAFGFTRLIVELGVLSSFAFSLALFIAAIFQAYYTIGDAFRHLGEANTTKHLLVAAVEQADTLLVGMALLIISLGLQALFIGQLRNVPAWLHVRTFDDLKQKLIGVVITALAVNFFAVALEWTGGTEILTYGAAVAAVILAVGAYSVVLRGQAPAQVEEGRPDEGAHP</sequence>
<dbReference type="Pfam" id="PF03350">
    <property type="entry name" value="UPF0114"/>
    <property type="match status" value="1"/>
</dbReference>
<dbReference type="Proteomes" id="UP000308000">
    <property type="component" value="Unassembled WGS sequence"/>
</dbReference>
<protein>
    <submittedName>
        <fullName evidence="2">Membrane protein YqhA</fullName>
    </submittedName>
    <submittedName>
        <fullName evidence="3">YqhA family protein</fullName>
    </submittedName>
</protein>
<feature type="transmembrane region" description="Helical" evidence="1">
    <location>
        <begin position="145"/>
        <end position="165"/>
    </location>
</feature>
<evidence type="ECO:0000256" key="1">
    <source>
        <dbReference type="SAM" id="Phobius"/>
    </source>
</evidence>
<keyword evidence="1" id="KW-1133">Transmembrane helix</keyword>
<dbReference type="RefSeq" id="WP_129117707.1">
    <property type="nucleotide sequence ID" value="NZ_BSUI01000013.1"/>
</dbReference>
<keyword evidence="1" id="KW-0472">Membrane</keyword>
<evidence type="ECO:0000313" key="2">
    <source>
        <dbReference type="EMBL" id="MBB5294469.1"/>
    </source>
</evidence>
<feature type="transmembrane region" description="Helical" evidence="1">
    <location>
        <begin position="80"/>
        <end position="99"/>
    </location>
</feature>
<reference evidence="2 5" key="2">
    <citation type="submission" date="2020-08" db="EMBL/GenBank/DDBJ databases">
        <title>Genomic Encyclopedia of Type Strains, Phase IV (KMG-IV): sequencing the most valuable type-strain genomes for metagenomic binning, comparative biology and taxonomic classification.</title>
        <authorList>
            <person name="Goeker M."/>
        </authorList>
    </citation>
    <scope>NUCLEOTIDE SEQUENCE [LARGE SCALE GENOMIC DNA]</scope>
    <source>
        <strain evidence="2 5">DSM 105434</strain>
    </source>
</reference>
<keyword evidence="5" id="KW-1185">Reference proteome</keyword>
<feature type="transmembrane region" description="Helical" evidence="1">
    <location>
        <begin position="21"/>
        <end position="51"/>
    </location>
</feature>